<proteinExistence type="evidence at transcript level"/>
<feature type="region of interest" description="Disordered" evidence="1">
    <location>
        <begin position="48"/>
        <end position="71"/>
    </location>
</feature>
<dbReference type="EMBL" id="BT030228">
    <property type="protein sequence ID" value="ABN49367.1"/>
    <property type="molecule type" value="mRNA"/>
</dbReference>
<name>A2VEQ9_DROME</name>
<protein>
    <submittedName>
        <fullName evidence="2">IP18217p</fullName>
    </submittedName>
</protein>
<accession>A2VEQ9</accession>
<evidence type="ECO:0000313" key="2">
    <source>
        <dbReference type="EMBL" id="ABN49367.1"/>
    </source>
</evidence>
<feature type="compositionally biased region" description="Basic and acidic residues" evidence="1">
    <location>
        <begin position="49"/>
        <end position="59"/>
    </location>
</feature>
<feature type="region of interest" description="Disordered" evidence="1">
    <location>
        <begin position="1"/>
        <end position="25"/>
    </location>
</feature>
<reference evidence="2" key="1">
    <citation type="submission" date="2007-02" db="EMBL/GenBank/DDBJ databases">
        <authorList>
            <person name="Stapleton M."/>
            <person name="Carlson J."/>
            <person name="Frise E."/>
            <person name="Kapadia B."/>
            <person name="Park S."/>
            <person name="Wan K."/>
            <person name="Yu C."/>
            <person name="Celniker S."/>
        </authorList>
    </citation>
    <scope>NUCLEOTIDE SEQUENCE</scope>
</reference>
<sequence length="157" mass="17062">MSTHVERNGGSRVAEGQAENGHGTALRDVVRRMHSGGLQVRYTSVNPKIKPEASTHIHEGGQGGIRPGHKRLRGQGITPFTHSLHVEHMLGARLQVVHPQPGQLRFNLYELLGSHGLVVNSAGGTKRGEEGVLDPDQTGERTANWFLKPAPKHFIGL</sequence>
<organism evidence="2">
    <name type="scientific">Drosophila melanogaster</name>
    <name type="common">Fruit fly</name>
    <dbReference type="NCBI Taxonomy" id="7227"/>
    <lineage>
        <taxon>Eukaryota</taxon>
        <taxon>Metazoa</taxon>
        <taxon>Ecdysozoa</taxon>
        <taxon>Arthropoda</taxon>
        <taxon>Hexapoda</taxon>
        <taxon>Insecta</taxon>
        <taxon>Pterygota</taxon>
        <taxon>Neoptera</taxon>
        <taxon>Endopterygota</taxon>
        <taxon>Diptera</taxon>
        <taxon>Brachycera</taxon>
        <taxon>Muscomorpha</taxon>
        <taxon>Ephydroidea</taxon>
        <taxon>Drosophilidae</taxon>
        <taxon>Drosophila</taxon>
        <taxon>Sophophora</taxon>
    </lineage>
</organism>
<evidence type="ECO:0000256" key="1">
    <source>
        <dbReference type="SAM" id="MobiDB-lite"/>
    </source>
</evidence>
<dbReference type="AlphaFoldDB" id="A2VEQ9"/>